<name>A0ABR0P0T0_GOSAR</name>
<gene>
    <name evidence="2" type="ORF">PVK06_027599</name>
</gene>
<organism evidence="2 3">
    <name type="scientific">Gossypium arboreum</name>
    <name type="common">Tree cotton</name>
    <name type="synonym">Gossypium nanking</name>
    <dbReference type="NCBI Taxonomy" id="29729"/>
    <lineage>
        <taxon>Eukaryota</taxon>
        <taxon>Viridiplantae</taxon>
        <taxon>Streptophyta</taxon>
        <taxon>Embryophyta</taxon>
        <taxon>Tracheophyta</taxon>
        <taxon>Spermatophyta</taxon>
        <taxon>Magnoliopsida</taxon>
        <taxon>eudicotyledons</taxon>
        <taxon>Gunneridae</taxon>
        <taxon>Pentapetalae</taxon>
        <taxon>rosids</taxon>
        <taxon>malvids</taxon>
        <taxon>Malvales</taxon>
        <taxon>Malvaceae</taxon>
        <taxon>Malvoideae</taxon>
        <taxon>Gossypium</taxon>
    </lineage>
</organism>
<feature type="region of interest" description="Disordered" evidence="1">
    <location>
        <begin position="71"/>
        <end position="118"/>
    </location>
</feature>
<dbReference type="Proteomes" id="UP001358586">
    <property type="component" value="Chromosome 8"/>
</dbReference>
<reference evidence="2 3" key="1">
    <citation type="submission" date="2023-03" db="EMBL/GenBank/DDBJ databases">
        <title>WGS of Gossypium arboreum.</title>
        <authorList>
            <person name="Yu D."/>
        </authorList>
    </citation>
    <scope>NUCLEOTIDE SEQUENCE [LARGE SCALE GENOMIC DNA]</scope>
    <source>
        <tissue evidence="2">Leaf</tissue>
    </source>
</reference>
<dbReference type="EMBL" id="JARKNE010000008">
    <property type="protein sequence ID" value="KAK5812183.1"/>
    <property type="molecule type" value="Genomic_DNA"/>
</dbReference>
<feature type="compositionally biased region" description="Polar residues" evidence="1">
    <location>
        <begin position="108"/>
        <end position="118"/>
    </location>
</feature>
<evidence type="ECO:0000256" key="1">
    <source>
        <dbReference type="SAM" id="MobiDB-lite"/>
    </source>
</evidence>
<feature type="compositionally biased region" description="Basic and acidic residues" evidence="1">
    <location>
        <begin position="79"/>
        <end position="94"/>
    </location>
</feature>
<keyword evidence="3" id="KW-1185">Reference proteome</keyword>
<protein>
    <submittedName>
        <fullName evidence="2">Uncharacterized protein</fullName>
    </submittedName>
</protein>
<comment type="caution">
    <text evidence="2">The sequence shown here is derived from an EMBL/GenBank/DDBJ whole genome shotgun (WGS) entry which is preliminary data.</text>
</comment>
<accession>A0ABR0P0T0</accession>
<evidence type="ECO:0000313" key="3">
    <source>
        <dbReference type="Proteomes" id="UP001358586"/>
    </source>
</evidence>
<evidence type="ECO:0000313" key="2">
    <source>
        <dbReference type="EMBL" id="KAK5812183.1"/>
    </source>
</evidence>
<sequence>MIVLKSVPPFGYADTKSPLTTNQQTSSGWVLPFAAENKTASERTFVRFQAPNLYCCIKRHDLENLVKNVGLSNQVEPNEPNKLESEELSTKSEPEANTIDETEEVETKQQPNSLEPRV</sequence>
<proteinExistence type="predicted"/>